<comment type="caution">
    <text evidence="3">The sequence shown here is derived from an EMBL/GenBank/DDBJ whole genome shotgun (WGS) entry which is preliminary data.</text>
</comment>
<evidence type="ECO:0000256" key="2">
    <source>
        <dbReference type="SAM" id="Phobius"/>
    </source>
</evidence>
<evidence type="ECO:0000313" key="3">
    <source>
        <dbReference type="EMBL" id="MCH9274679.1"/>
    </source>
</evidence>
<gene>
    <name evidence="3" type="ORF">JS533_000015</name>
</gene>
<evidence type="ECO:0000313" key="4">
    <source>
        <dbReference type="Proteomes" id="UP000710815"/>
    </source>
</evidence>
<feature type="region of interest" description="Disordered" evidence="1">
    <location>
        <begin position="1"/>
        <end position="42"/>
    </location>
</feature>
<reference evidence="3 4" key="1">
    <citation type="journal article" date="2021" name="Environ. Microbiol.">
        <title>Genetic insights into the dark matter of the mammalian gut microbiota through targeted genome reconstruction.</title>
        <authorList>
            <person name="Lugli G.A."/>
            <person name="Alessandri G."/>
            <person name="Milani C."/>
            <person name="Viappiani A."/>
            <person name="Fontana F."/>
            <person name="Tarracchini C."/>
            <person name="Mancabelli L."/>
            <person name="Argentini C."/>
            <person name="Ruiz L."/>
            <person name="Margolles A."/>
            <person name="van Sinderen D."/>
            <person name="Turroni F."/>
            <person name="Ventura M."/>
        </authorList>
    </citation>
    <scope>NUCLEOTIDE SEQUENCE [LARGE SCALE GENOMIC DNA]</scope>
    <source>
        <strain evidence="3 4">MA1</strain>
    </source>
</reference>
<dbReference type="RefSeq" id="WP_241512536.1">
    <property type="nucleotide sequence ID" value="NZ_JAFEJT020000001.1"/>
</dbReference>
<protein>
    <submittedName>
        <fullName evidence="3">Uncharacterized protein</fullName>
    </submittedName>
</protein>
<feature type="transmembrane region" description="Helical" evidence="2">
    <location>
        <begin position="50"/>
        <end position="72"/>
    </location>
</feature>
<dbReference type="EMBL" id="JAFEJT020000001">
    <property type="protein sequence ID" value="MCH9274679.1"/>
    <property type="molecule type" value="Genomic_DNA"/>
</dbReference>
<organism evidence="3 4">
    <name type="scientific">Bifidobacterium amazonense</name>
    <dbReference type="NCBI Taxonomy" id="2809027"/>
    <lineage>
        <taxon>Bacteria</taxon>
        <taxon>Bacillati</taxon>
        <taxon>Actinomycetota</taxon>
        <taxon>Actinomycetes</taxon>
        <taxon>Bifidobacteriales</taxon>
        <taxon>Bifidobacteriaceae</taxon>
        <taxon>Bifidobacterium</taxon>
    </lineage>
</organism>
<dbReference type="Proteomes" id="UP000710815">
    <property type="component" value="Unassembled WGS sequence"/>
</dbReference>
<proteinExistence type="predicted"/>
<accession>A0ABS9VR98</accession>
<keyword evidence="4" id="KW-1185">Reference proteome</keyword>
<feature type="transmembrane region" description="Helical" evidence="2">
    <location>
        <begin position="84"/>
        <end position="111"/>
    </location>
</feature>
<name>A0ABS9VR98_9BIFI</name>
<evidence type="ECO:0000256" key="1">
    <source>
        <dbReference type="SAM" id="MobiDB-lite"/>
    </source>
</evidence>
<sequence>MMLPSPYPSQQEDRSAPPNRRSWPPPPYSADGRRPRPDDDESGARILRSIGVSSIVLGVVLGLAALAGTMYLNRGEYRPEDVLVLLAVCAAGVCCVPSLITGVVLSVAAAVQACRERRNAAGNGNDDPTLTDDFVAAEASREGPSCV</sequence>
<keyword evidence="2" id="KW-0472">Membrane</keyword>
<keyword evidence="2" id="KW-1133">Transmembrane helix</keyword>
<keyword evidence="2" id="KW-0812">Transmembrane</keyword>
<reference evidence="3 4" key="2">
    <citation type="journal article" date="2021" name="Syst. Appl. Microbiol.">
        <title>Phylogenetic classification of ten novel species belonging to the genus Bifidobacterium comprising B. phasiani sp. nov., B. pongonis sp. nov., B. saguinibicoloris sp. nov., B. colobi sp. nov., B. simiiventris sp. nov., B. santillanense sp. nov., B. miconis sp. nov., B. amazonense sp. nov., B. pluvialisilvae sp. nov., and B. miconisargentati sp. nov.</title>
        <authorList>
            <person name="Lugli G.A."/>
            <person name="Calvete-Torre I."/>
            <person name="Alessandri G."/>
            <person name="Milani C."/>
            <person name="Turroni F."/>
            <person name="Laiolo P."/>
            <person name="Ossiprandi M.C."/>
            <person name="Margolles A."/>
            <person name="Ruiz L."/>
            <person name="Ventura M."/>
        </authorList>
    </citation>
    <scope>NUCLEOTIDE SEQUENCE [LARGE SCALE GENOMIC DNA]</scope>
    <source>
        <strain evidence="3 4">MA1</strain>
    </source>
</reference>